<accession>A0A067EJE4</accession>
<evidence type="ECO:0000313" key="6">
    <source>
        <dbReference type="Proteomes" id="UP000027120"/>
    </source>
</evidence>
<evidence type="ECO:0000256" key="4">
    <source>
        <dbReference type="SAM" id="Phobius"/>
    </source>
</evidence>
<proteinExistence type="inferred from homology"/>
<sequence length="114" mass="13346">MICYRKWENFAVMKRMGSSVSVTRNEAREGHFVVYTADQKRFLIPLWLMGLSHCLVMHHLWRPEYIIMLIEQPAAKDLEQALLIMSVDTSCRTSLSLLHGEQTNQRRLLLVCHC</sequence>
<keyword evidence="4" id="KW-1133">Transmembrane helix</keyword>
<evidence type="ECO:0000256" key="3">
    <source>
        <dbReference type="ARBA" id="ARBA00022604"/>
    </source>
</evidence>
<protein>
    <submittedName>
        <fullName evidence="5">Uncharacterized protein</fullName>
    </submittedName>
</protein>
<evidence type="ECO:0000256" key="1">
    <source>
        <dbReference type="ARBA" id="ARBA00006974"/>
    </source>
</evidence>
<name>A0A067EJE4_CITSI</name>
<dbReference type="EMBL" id="KK785058">
    <property type="protein sequence ID" value="KDO51342.1"/>
    <property type="molecule type" value="Genomic_DNA"/>
</dbReference>
<evidence type="ECO:0000313" key="5">
    <source>
        <dbReference type="EMBL" id="KDO51342.1"/>
    </source>
</evidence>
<dbReference type="GO" id="GO:0009733">
    <property type="term" value="P:response to auxin"/>
    <property type="evidence" value="ECO:0007669"/>
    <property type="project" value="InterPro"/>
</dbReference>
<organism evidence="5 6">
    <name type="scientific">Citrus sinensis</name>
    <name type="common">Sweet orange</name>
    <name type="synonym">Citrus aurantium var. sinensis</name>
    <dbReference type="NCBI Taxonomy" id="2711"/>
    <lineage>
        <taxon>Eukaryota</taxon>
        <taxon>Viridiplantae</taxon>
        <taxon>Streptophyta</taxon>
        <taxon>Embryophyta</taxon>
        <taxon>Tracheophyta</taxon>
        <taxon>Spermatophyta</taxon>
        <taxon>Magnoliopsida</taxon>
        <taxon>eudicotyledons</taxon>
        <taxon>Gunneridae</taxon>
        <taxon>Pentapetalae</taxon>
        <taxon>rosids</taxon>
        <taxon>malvids</taxon>
        <taxon>Sapindales</taxon>
        <taxon>Rutaceae</taxon>
        <taxon>Aurantioideae</taxon>
        <taxon>Citrus</taxon>
    </lineage>
</organism>
<dbReference type="PANTHER" id="PTHR31175:SF82">
    <property type="entry name" value="AUXIN-RESPONSIVE PROTEIN SAUR65"/>
    <property type="match status" value="1"/>
</dbReference>
<dbReference type="Proteomes" id="UP000027120">
    <property type="component" value="Unassembled WGS sequence"/>
</dbReference>
<gene>
    <name evidence="5" type="ORF">CISIN_1g037954mg</name>
</gene>
<keyword evidence="4" id="KW-0812">Transmembrane</keyword>
<comment type="similarity">
    <text evidence="1">Belongs to the ARG7 family.</text>
</comment>
<keyword evidence="3" id="KW-0341">Growth regulation</keyword>
<keyword evidence="6" id="KW-1185">Reference proteome</keyword>
<dbReference type="PANTHER" id="PTHR31175">
    <property type="entry name" value="AUXIN-RESPONSIVE FAMILY PROTEIN"/>
    <property type="match status" value="1"/>
</dbReference>
<dbReference type="AlphaFoldDB" id="A0A067EJE4"/>
<feature type="transmembrane region" description="Helical" evidence="4">
    <location>
        <begin position="42"/>
        <end position="61"/>
    </location>
</feature>
<evidence type="ECO:0000256" key="2">
    <source>
        <dbReference type="ARBA" id="ARBA00022473"/>
    </source>
</evidence>
<keyword evidence="2" id="KW-0217">Developmental protein</keyword>
<keyword evidence="4" id="KW-0472">Membrane</keyword>
<reference evidence="5 6" key="1">
    <citation type="submission" date="2014-04" db="EMBL/GenBank/DDBJ databases">
        <authorList>
            <consortium name="International Citrus Genome Consortium"/>
            <person name="Gmitter F."/>
            <person name="Chen C."/>
            <person name="Farmerie W."/>
            <person name="Harkins T."/>
            <person name="Desany B."/>
            <person name="Mohiuddin M."/>
            <person name="Kodira C."/>
            <person name="Borodovsky M."/>
            <person name="Lomsadze A."/>
            <person name="Burns P."/>
            <person name="Jenkins J."/>
            <person name="Prochnik S."/>
            <person name="Shu S."/>
            <person name="Chapman J."/>
            <person name="Pitluck S."/>
            <person name="Schmutz J."/>
            <person name="Rokhsar D."/>
        </authorList>
    </citation>
    <scope>NUCLEOTIDE SEQUENCE</scope>
</reference>
<dbReference type="InterPro" id="IPR003676">
    <property type="entry name" value="SAUR_fam"/>
</dbReference>